<evidence type="ECO:0000313" key="2">
    <source>
        <dbReference type="Proteomes" id="UP000000496"/>
    </source>
</evidence>
<organism evidence="1 2">
    <name type="scientific">Simkania negevensis (strain ATCC VR-1471 / DSM 27360 / Z)</name>
    <dbReference type="NCBI Taxonomy" id="331113"/>
    <lineage>
        <taxon>Bacteria</taxon>
        <taxon>Pseudomonadati</taxon>
        <taxon>Chlamydiota</taxon>
        <taxon>Chlamydiia</taxon>
        <taxon>Parachlamydiales</taxon>
        <taxon>Simkaniaceae</taxon>
        <taxon>Simkania</taxon>
    </lineage>
</organism>
<reference key="1">
    <citation type="journal article" date="2011" name="Mol. Biol. Evol.">
        <title>Unity in variety -- the pan-genome of the Chlamydiae.</title>
        <authorList>
            <person name="Collingro A."/>
            <person name="Tischler P."/>
            <person name="Weinmaier T."/>
            <person name="Penz T."/>
            <person name="Heinz E."/>
            <person name="Brunham R.C."/>
            <person name="Read T.D."/>
            <person name="Bavoil P.M."/>
            <person name="Sachse K."/>
            <person name="Kahane S."/>
            <person name="Friedman M.G."/>
            <person name="Rattei T."/>
            <person name="Myers G.S.A."/>
            <person name="Horn M."/>
        </authorList>
    </citation>
    <scope>NUCLEOTIDE SEQUENCE</scope>
    <source>
        <strain>Z</strain>
    </source>
</reference>
<dbReference type="HOGENOM" id="CLU_946277_0_0_0"/>
<accession>F8L6Y7</accession>
<keyword evidence="2" id="KW-1185">Reference proteome</keyword>
<dbReference type="STRING" id="331113.SNE_A06200"/>
<dbReference type="KEGG" id="sng:SNE_A06200"/>
<name>F8L6Y7_SIMNZ</name>
<evidence type="ECO:0000313" key="1">
    <source>
        <dbReference type="EMBL" id="CCB88497.1"/>
    </source>
</evidence>
<dbReference type="Proteomes" id="UP000000496">
    <property type="component" value="Chromosome gsn.131"/>
</dbReference>
<dbReference type="AlphaFoldDB" id="F8L6Y7"/>
<sequence length="294" mass="34142">MSDLAEKKCLSTLLKLDPDRVCYASSNRAVGEWNLLLIEKLVKDAVDHVPSKLSKEERKQYGQLKKRLGQISCQFLAHNYDNAPISRQIEALSQKLEPFKKSIHPLIEKTFEHALTKKISELSSGNLKENQTRQLIGELLAFFDRYLVPAMYYMKTPELREAMRELLKKIVKLKETLDPFDFDGALEEGVVTLVKHFLFNLMTSDRIYYNLLNYREGSLDLSDVRLCQKAAHSINEFMLKRLIPFLLDPEVIPSREEIVKIYWNLSTLNRELIDRHSKDGALLFRSLNVLEELI</sequence>
<reference evidence="1 2" key="2">
    <citation type="journal article" date="2011" name="Mol. Biol. Evol.">
        <title>Unity in variety--the pan-genome of the Chlamydiae.</title>
        <authorList>
            <person name="Collingro A."/>
            <person name="Tischler P."/>
            <person name="Weinmaier T."/>
            <person name="Penz T."/>
            <person name="Heinz E."/>
            <person name="Brunham R.C."/>
            <person name="Read T.D."/>
            <person name="Bavoil P.M."/>
            <person name="Sachse K."/>
            <person name="Kahane S."/>
            <person name="Friedman M.G."/>
            <person name="Rattei T."/>
            <person name="Myers G.S."/>
            <person name="Horn M."/>
        </authorList>
    </citation>
    <scope>NUCLEOTIDE SEQUENCE [LARGE SCALE GENOMIC DNA]</scope>
    <source>
        <strain evidence="2">ATCC VR-1471 / Z</strain>
    </source>
</reference>
<dbReference type="EMBL" id="FR872582">
    <property type="protein sequence ID" value="CCB88497.1"/>
    <property type="molecule type" value="Genomic_DNA"/>
</dbReference>
<dbReference type="RefSeq" id="WP_013942964.1">
    <property type="nucleotide sequence ID" value="NC_015713.1"/>
</dbReference>
<protein>
    <submittedName>
        <fullName evidence="1">Uncharacterized protein</fullName>
    </submittedName>
</protein>
<proteinExistence type="predicted"/>
<gene>
    <name evidence="1" type="ordered locus">SNE_A06200</name>
</gene>